<protein>
    <submittedName>
        <fullName evidence="2">Uncharacterized protein</fullName>
    </submittedName>
</protein>
<name>A0A099D5L6_9ACTN</name>
<evidence type="ECO:0000256" key="1">
    <source>
        <dbReference type="SAM" id="MobiDB-lite"/>
    </source>
</evidence>
<feature type="region of interest" description="Disordered" evidence="1">
    <location>
        <begin position="1"/>
        <end position="23"/>
    </location>
</feature>
<reference evidence="2 5" key="2">
    <citation type="submission" date="2017-08" db="EMBL/GenBank/DDBJ databases">
        <title>The complete genome sequence of moderately halophilic actinomycete Actinopolyspora erythraea YIM 90600, the producer of novel erythromycin, novel actinopolysporins A-C and tubercidin.</title>
        <authorList>
            <person name="Yin M."/>
            <person name="Tang S."/>
        </authorList>
    </citation>
    <scope>NUCLEOTIDE SEQUENCE [LARGE SCALE GENOMIC DNA]</scope>
    <source>
        <strain evidence="2 5">YIM 90600</strain>
    </source>
</reference>
<dbReference type="RefSeq" id="WP_043573298.1">
    <property type="nucleotide sequence ID" value="NZ_CP022752.1"/>
</dbReference>
<dbReference type="EMBL" id="JPMV01000019">
    <property type="protein sequence ID" value="KGI81324.1"/>
    <property type="molecule type" value="Genomic_DNA"/>
</dbReference>
<dbReference type="Proteomes" id="UP000029737">
    <property type="component" value="Unassembled WGS sequence"/>
</dbReference>
<dbReference type="KEGG" id="aey:CDG81_11555"/>
<evidence type="ECO:0000313" key="3">
    <source>
        <dbReference type="EMBL" id="KGI81324.1"/>
    </source>
</evidence>
<sequence length="91" mass="9524">MARTRPAGAVPAPRASGSSPLSAIWEPARSPRRAARAGANAEDILHDSGDEGLMPQLDIVRVPPCSPRPAISAATVLGIRPESTPPPERNR</sequence>
<organism evidence="2 5">
    <name type="scientific">Actinopolyspora erythraea</name>
    <dbReference type="NCBI Taxonomy" id="414996"/>
    <lineage>
        <taxon>Bacteria</taxon>
        <taxon>Bacillati</taxon>
        <taxon>Actinomycetota</taxon>
        <taxon>Actinomycetes</taxon>
        <taxon>Actinopolysporales</taxon>
        <taxon>Actinopolysporaceae</taxon>
        <taxon>Actinopolyspora</taxon>
    </lineage>
</organism>
<evidence type="ECO:0000313" key="5">
    <source>
        <dbReference type="Proteomes" id="UP000215043"/>
    </source>
</evidence>
<evidence type="ECO:0000313" key="2">
    <source>
        <dbReference type="EMBL" id="ASU78806.1"/>
    </source>
</evidence>
<accession>A0A099D5L6</accession>
<dbReference type="Proteomes" id="UP000215043">
    <property type="component" value="Chromosome"/>
</dbReference>
<keyword evidence="4" id="KW-1185">Reference proteome</keyword>
<dbReference type="OrthoDB" id="9800887at2"/>
<reference evidence="3 4" key="1">
    <citation type="journal article" date="2014" name="PLoS ONE">
        <title>Identification and Characterization of a New Erythromycin Biosynthetic Gene Cluster in Actinopolyspora erythraea YIM90600, a Novel Erythronolide-Producing Halophilic Actinomycete Isolated from Salt Field.</title>
        <authorList>
            <person name="Chen D."/>
            <person name="Feng J."/>
            <person name="Huang L."/>
            <person name="Zhang Q."/>
            <person name="Wu J."/>
            <person name="Zhu X."/>
            <person name="Duan Y."/>
            <person name="Xu Z."/>
        </authorList>
    </citation>
    <scope>NUCLEOTIDE SEQUENCE [LARGE SCALE GENOMIC DNA]</scope>
    <source>
        <strain evidence="3 4">YIM90600</strain>
    </source>
</reference>
<proteinExistence type="predicted"/>
<dbReference type="EMBL" id="CP022752">
    <property type="protein sequence ID" value="ASU78806.1"/>
    <property type="molecule type" value="Genomic_DNA"/>
</dbReference>
<dbReference type="AlphaFoldDB" id="A0A099D5L6"/>
<gene>
    <name evidence="2" type="ORF">CDG81_11555</name>
    <name evidence="3" type="ORF">IL38_11635</name>
</gene>
<evidence type="ECO:0000313" key="4">
    <source>
        <dbReference type="Proteomes" id="UP000029737"/>
    </source>
</evidence>
<dbReference type="HOGENOM" id="CLU_2420364_0_0_11"/>